<dbReference type="InterPro" id="IPR050791">
    <property type="entry name" value="Aldo-Keto_reductase"/>
</dbReference>
<name>A0A261XXM6_9FUNG</name>
<evidence type="ECO:0000256" key="1">
    <source>
        <dbReference type="ARBA" id="ARBA00023002"/>
    </source>
</evidence>
<dbReference type="SUPFAM" id="SSF51430">
    <property type="entry name" value="NAD(P)-linked oxidoreductase"/>
    <property type="match status" value="1"/>
</dbReference>
<protein>
    <recommendedName>
        <fullName evidence="2">NADP-dependent oxidoreductase domain-containing protein</fullName>
    </recommendedName>
</protein>
<sequence>MVSARQVLKTGVKVNPIGLGCMGMSEFYGQADEKENIRVLERALELGCTFWDTADMYGVGRNEELLAKVLKTQRDKVFLCTKFGNVRGPNGEFLGVRGDPEYVKEACDKSLKRLGVEQIDLYYQHRVDPKVPIEDTVRAMAELVKEGKVKYLGLSECKAETLRRAHAIHPITAVQTEYSPWTLDVETNGVLETCKELGITFVAYSPLGRGFLTGRYKTPEDFEEGDFRKHNPRFQGENFQKNLDLADKFGALAKKKGVTASQLCLAWVLAQGDHIVTIPGTKRVKYLEENMLAENIELTAQELSEIRQILDSFQVSGTRYPSAAMQAVHA</sequence>
<evidence type="ECO:0000313" key="4">
    <source>
        <dbReference type="Proteomes" id="UP000242875"/>
    </source>
</evidence>
<dbReference type="Gene3D" id="3.20.20.100">
    <property type="entry name" value="NADP-dependent oxidoreductase domain"/>
    <property type="match status" value="1"/>
</dbReference>
<comment type="caution">
    <text evidence="3">The sequence shown here is derived from an EMBL/GenBank/DDBJ whole genome shotgun (WGS) entry which is preliminary data.</text>
</comment>
<dbReference type="InterPro" id="IPR036812">
    <property type="entry name" value="NAD(P)_OxRdtase_dom_sf"/>
</dbReference>
<reference evidence="3 4" key="1">
    <citation type="journal article" date="2017" name="Mycologia">
        <title>Bifiguratus adelaidae, gen. et sp. nov., a new member of Mucoromycotina in endophytic and soil-dwelling habitats.</title>
        <authorList>
            <person name="Torres-Cruz T.J."/>
            <person name="Billingsley Tobias T.L."/>
            <person name="Almatruk M."/>
            <person name="Hesse C."/>
            <person name="Kuske C.R."/>
            <person name="Desiro A."/>
            <person name="Benucci G.M."/>
            <person name="Bonito G."/>
            <person name="Stajich J.E."/>
            <person name="Dunlap C."/>
            <person name="Arnold A.E."/>
            <person name="Porras-Alfaro A."/>
        </authorList>
    </citation>
    <scope>NUCLEOTIDE SEQUENCE [LARGE SCALE GENOMIC DNA]</scope>
    <source>
        <strain evidence="3 4">AZ0501</strain>
    </source>
</reference>
<evidence type="ECO:0000313" key="3">
    <source>
        <dbReference type="EMBL" id="OZJ03125.1"/>
    </source>
</evidence>
<dbReference type="InterPro" id="IPR023210">
    <property type="entry name" value="NADP_OxRdtase_dom"/>
</dbReference>
<proteinExistence type="predicted"/>
<feature type="domain" description="NADP-dependent oxidoreductase" evidence="2">
    <location>
        <begin position="16"/>
        <end position="310"/>
    </location>
</feature>
<dbReference type="Pfam" id="PF00248">
    <property type="entry name" value="Aldo_ket_red"/>
    <property type="match status" value="1"/>
</dbReference>
<accession>A0A261XXM6</accession>
<dbReference type="OrthoDB" id="37537at2759"/>
<organism evidence="3 4">
    <name type="scientific">Bifiguratus adelaidae</name>
    <dbReference type="NCBI Taxonomy" id="1938954"/>
    <lineage>
        <taxon>Eukaryota</taxon>
        <taxon>Fungi</taxon>
        <taxon>Fungi incertae sedis</taxon>
        <taxon>Mucoromycota</taxon>
        <taxon>Mucoromycotina</taxon>
        <taxon>Endogonomycetes</taxon>
        <taxon>Endogonales</taxon>
        <taxon>Endogonales incertae sedis</taxon>
        <taxon>Bifiguratus</taxon>
    </lineage>
</organism>
<keyword evidence="1" id="KW-0560">Oxidoreductase</keyword>
<dbReference type="Proteomes" id="UP000242875">
    <property type="component" value="Unassembled WGS sequence"/>
</dbReference>
<dbReference type="PANTHER" id="PTHR43625">
    <property type="entry name" value="AFLATOXIN B1 ALDEHYDE REDUCTASE"/>
    <property type="match status" value="1"/>
</dbReference>
<dbReference type="PANTHER" id="PTHR43625:SF40">
    <property type="entry name" value="ALDO-KETO REDUCTASE YAKC [NADP(+)]"/>
    <property type="match status" value="1"/>
</dbReference>
<dbReference type="GO" id="GO:0005737">
    <property type="term" value="C:cytoplasm"/>
    <property type="evidence" value="ECO:0007669"/>
    <property type="project" value="TreeGrafter"/>
</dbReference>
<keyword evidence="4" id="KW-1185">Reference proteome</keyword>
<evidence type="ECO:0000259" key="2">
    <source>
        <dbReference type="Pfam" id="PF00248"/>
    </source>
</evidence>
<dbReference type="EMBL" id="MVBO01000103">
    <property type="protein sequence ID" value="OZJ03125.1"/>
    <property type="molecule type" value="Genomic_DNA"/>
</dbReference>
<dbReference type="CDD" id="cd19076">
    <property type="entry name" value="AKR_AKR13A_13D"/>
    <property type="match status" value="1"/>
</dbReference>
<dbReference type="GO" id="GO:0016491">
    <property type="term" value="F:oxidoreductase activity"/>
    <property type="evidence" value="ECO:0007669"/>
    <property type="project" value="UniProtKB-KW"/>
</dbReference>
<gene>
    <name evidence="3" type="ORF">BZG36_03876</name>
</gene>
<dbReference type="AlphaFoldDB" id="A0A261XXM6"/>